<name>A0A319D0Z2_9EURO</name>
<gene>
    <name evidence="1" type="ORF">BO82DRAFT_351846</name>
</gene>
<dbReference type="EMBL" id="KZ821683">
    <property type="protein sequence ID" value="PYH84683.1"/>
    <property type="molecule type" value="Genomic_DNA"/>
</dbReference>
<accession>A0A319D0Z2</accession>
<dbReference type="RefSeq" id="XP_025494883.1">
    <property type="nucleotide sequence ID" value="XM_025634533.1"/>
</dbReference>
<dbReference type="Proteomes" id="UP000248340">
    <property type="component" value="Unassembled WGS sequence"/>
</dbReference>
<reference evidence="1 2" key="1">
    <citation type="submission" date="2016-12" db="EMBL/GenBank/DDBJ databases">
        <title>The genomes of Aspergillus section Nigri reveals drivers in fungal speciation.</title>
        <authorList>
            <consortium name="DOE Joint Genome Institute"/>
            <person name="Vesth T.C."/>
            <person name="Nybo J."/>
            <person name="Theobald S."/>
            <person name="Brandl J."/>
            <person name="Frisvad J.C."/>
            <person name="Nielsen K.F."/>
            <person name="Lyhne E.K."/>
            <person name="Kogle M.E."/>
            <person name="Kuo A."/>
            <person name="Riley R."/>
            <person name="Clum A."/>
            <person name="Nolan M."/>
            <person name="Lipzen A."/>
            <person name="Salamov A."/>
            <person name="Henrissat B."/>
            <person name="Wiebenga A."/>
            <person name="De Vries R.P."/>
            <person name="Grigoriev I.V."/>
            <person name="Mortensen U.H."/>
            <person name="Andersen M.R."/>
            <person name="Baker S.E."/>
        </authorList>
    </citation>
    <scope>NUCLEOTIDE SEQUENCE [LARGE SCALE GENOMIC DNA]</scope>
    <source>
        <strain evidence="1 2">CBS 121591</strain>
    </source>
</reference>
<evidence type="ECO:0000313" key="1">
    <source>
        <dbReference type="EMBL" id="PYH84683.1"/>
    </source>
</evidence>
<dbReference type="VEuPathDB" id="FungiDB:BO82DRAFT_351846"/>
<organism evidence="1 2">
    <name type="scientific">Aspergillus uvarum CBS 121591</name>
    <dbReference type="NCBI Taxonomy" id="1448315"/>
    <lineage>
        <taxon>Eukaryota</taxon>
        <taxon>Fungi</taxon>
        <taxon>Dikarya</taxon>
        <taxon>Ascomycota</taxon>
        <taxon>Pezizomycotina</taxon>
        <taxon>Eurotiomycetes</taxon>
        <taxon>Eurotiomycetidae</taxon>
        <taxon>Eurotiales</taxon>
        <taxon>Aspergillaceae</taxon>
        <taxon>Aspergillus</taxon>
        <taxon>Aspergillus subgen. Circumdati</taxon>
    </lineage>
</organism>
<protein>
    <submittedName>
        <fullName evidence="1">Uncharacterized protein</fullName>
    </submittedName>
</protein>
<evidence type="ECO:0000313" key="2">
    <source>
        <dbReference type="Proteomes" id="UP000248340"/>
    </source>
</evidence>
<dbReference type="AlphaFoldDB" id="A0A319D0Z2"/>
<sequence length="87" mass="10096">MLRFSTSPLLAGLGRAWRSLLTGRSYHANATHSQIRWRRGEDMGFNRGDTWAKNRLRHPVFQVDMSEGEDEGLHSKNGFMKIKRRPI</sequence>
<dbReference type="GeneID" id="37137274"/>
<keyword evidence="2" id="KW-1185">Reference proteome</keyword>
<proteinExistence type="predicted"/>